<proteinExistence type="predicted"/>
<reference evidence="1" key="1">
    <citation type="submission" date="2017-09" db="EMBL/GenBank/DDBJ databases">
        <title>Contemporary evolution of a Lepidopteran species, Heliothis virescens, in response to modern agricultural practices.</title>
        <authorList>
            <person name="Fritz M.L."/>
            <person name="Deyonke A.M."/>
            <person name="Papanicolaou A."/>
            <person name="Micinski S."/>
            <person name="Westbrook J."/>
            <person name="Gould F."/>
        </authorList>
    </citation>
    <scope>NUCLEOTIDE SEQUENCE [LARGE SCALE GENOMIC DNA]</scope>
    <source>
        <strain evidence="1">HvINT-</strain>
        <tissue evidence="1">Whole body</tissue>
    </source>
</reference>
<sequence length="515" mass="59054">MRGVHSADVSLNHAAVSKPIKVIVHTSFQWELLQYEICLQLLATIAQSSTEAAELIAKTNICQHLRDFLLAYGPQSQLGQWATIVLYHTTPVKVPRIEAPGFDEEKRDIKVSESLHTKLPGRKQEKNYSADTTAFFKTVLKEITNAGAQKEYNLKAFFPPDMVNTNQRNPVKIKRAYGRPLEISIRNPFCRCPQSPNKFGLGVSTQTLIQNDTLRSNKINDLSLSFLQKTHSKDKPLTDFIEPDAPFSFGRRLQANSNRLNNDSVYESLNENKYGCSKIFGTNEFQPIFTSTPKRGDISNHSRYVSQRPTDISNRCTQEHSRKIQMKRRLPRIRVAKYSDRSKIDKEIKQKSFSGRVFDAINTTCTTLVKTVKNIFNPKSPHQSEETSLSNTRNRDTMSCSYSFTNYMRKRDSLLKSNNNITNRSSNYLVDLQSKEKHDESSMEVANSCNTCNDTIELKQKLAKDDQLKQTIRKLKLGINLYGCDFKKISRTMWPKENYMTPAVLYTLYRKLITK</sequence>
<name>A0A2A4JHK0_HELVI</name>
<evidence type="ECO:0000313" key="1">
    <source>
        <dbReference type="EMBL" id="PCG71064.1"/>
    </source>
</evidence>
<accession>A0A2A4JHK0</accession>
<dbReference type="EMBL" id="NWSH01001498">
    <property type="protein sequence ID" value="PCG71064.1"/>
    <property type="molecule type" value="Genomic_DNA"/>
</dbReference>
<organism evidence="1">
    <name type="scientific">Heliothis virescens</name>
    <name type="common">Tobacco budworm moth</name>
    <dbReference type="NCBI Taxonomy" id="7102"/>
    <lineage>
        <taxon>Eukaryota</taxon>
        <taxon>Metazoa</taxon>
        <taxon>Ecdysozoa</taxon>
        <taxon>Arthropoda</taxon>
        <taxon>Hexapoda</taxon>
        <taxon>Insecta</taxon>
        <taxon>Pterygota</taxon>
        <taxon>Neoptera</taxon>
        <taxon>Endopterygota</taxon>
        <taxon>Lepidoptera</taxon>
        <taxon>Glossata</taxon>
        <taxon>Ditrysia</taxon>
        <taxon>Noctuoidea</taxon>
        <taxon>Noctuidae</taxon>
        <taxon>Heliothinae</taxon>
        <taxon>Heliothis</taxon>
    </lineage>
</organism>
<comment type="caution">
    <text evidence="1">The sequence shown here is derived from an EMBL/GenBank/DDBJ whole genome shotgun (WGS) entry which is preliminary data.</text>
</comment>
<protein>
    <submittedName>
        <fullName evidence="1">Uncharacterized protein</fullName>
    </submittedName>
</protein>
<dbReference type="AlphaFoldDB" id="A0A2A4JHK0"/>
<gene>
    <name evidence="1" type="ORF">B5V51_2286</name>
</gene>